<protein>
    <submittedName>
        <fullName evidence="1">Uncharacterized protein</fullName>
    </submittedName>
</protein>
<comment type="caution">
    <text evidence="1">The sequence shown here is derived from an EMBL/GenBank/DDBJ whole genome shotgun (WGS) entry which is preliminary data.</text>
</comment>
<evidence type="ECO:0000313" key="1">
    <source>
        <dbReference type="EMBL" id="KAJ9073913.1"/>
    </source>
</evidence>
<proteinExistence type="predicted"/>
<name>A0ACC2TGV0_9FUNG</name>
<reference evidence="1" key="1">
    <citation type="submission" date="2022-04" db="EMBL/GenBank/DDBJ databases">
        <title>Genome of the entomopathogenic fungus Entomophthora muscae.</title>
        <authorList>
            <person name="Elya C."/>
            <person name="Lovett B.R."/>
            <person name="Lee E."/>
            <person name="Macias A.M."/>
            <person name="Hajek A.E."/>
            <person name="De Bivort B.L."/>
            <person name="Kasson M.T."/>
            <person name="De Fine Licht H.H."/>
            <person name="Stajich J.E."/>
        </authorList>
    </citation>
    <scope>NUCLEOTIDE SEQUENCE</scope>
    <source>
        <strain evidence="1">Berkeley</strain>
    </source>
</reference>
<organism evidence="1 2">
    <name type="scientific">Entomophthora muscae</name>
    <dbReference type="NCBI Taxonomy" id="34485"/>
    <lineage>
        <taxon>Eukaryota</taxon>
        <taxon>Fungi</taxon>
        <taxon>Fungi incertae sedis</taxon>
        <taxon>Zoopagomycota</taxon>
        <taxon>Entomophthoromycotina</taxon>
        <taxon>Entomophthoromycetes</taxon>
        <taxon>Entomophthorales</taxon>
        <taxon>Entomophthoraceae</taxon>
        <taxon>Entomophthora</taxon>
    </lineage>
</organism>
<keyword evidence="2" id="KW-1185">Reference proteome</keyword>
<gene>
    <name evidence="1" type="ORF">DSO57_1011589</name>
</gene>
<accession>A0ACC2TGV0</accession>
<dbReference type="EMBL" id="QTSX02002880">
    <property type="protein sequence ID" value="KAJ9073913.1"/>
    <property type="molecule type" value="Genomic_DNA"/>
</dbReference>
<sequence length="206" mass="23133">MFVIRSTKELPNSSKQRLKTELSRTRKNQRSLSSVPLEKSSPPSSPIPLILTPTLPILIMNEDEFKPHSSPTRETHRPELDSSASWRSRGSPREASFSEYDVRPSTPRGSSGKGGPGKPVHRIENRSNSTGGFYRHPPSSAQRRSYTTPTRISRHFENHSQSCYRPPKSAGASSPLQSRTSFTCQDSLPAQHQTKRSIRQPSPFHF</sequence>
<dbReference type="Proteomes" id="UP001165960">
    <property type="component" value="Unassembled WGS sequence"/>
</dbReference>
<evidence type="ECO:0000313" key="2">
    <source>
        <dbReference type="Proteomes" id="UP001165960"/>
    </source>
</evidence>